<dbReference type="EMBL" id="BAAAUW010000010">
    <property type="protein sequence ID" value="GAA3259997.1"/>
    <property type="molecule type" value="Genomic_DNA"/>
</dbReference>
<accession>A0ABP6QVL3</accession>
<dbReference type="Proteomes" id="UP001500728">
    <property type="component" value="Unassembled WGS sequence"/>
</dbReference>
<reference evidence="2" key="1">
    <citation type="journal article" date="2019" name="Int. J. Syst. Evol. Microbiol.">
        <title>The Global Catalogue of Microorganisms (GCM) 10K type strain sequencing project: providing services to taxonomists for standard genome sequencing and annotation.</title>
        <authorList>
            <consortium name="The Broad Institute Genomics Platform"/>
            <consortium name="The Broad Institute Genome Sequencing Center for Infectious Disease"/>
            <person name="Wu L."/>
            <person name="Ma J."/>
        </authorList>
    </citation>
    <scope>NUCLEOTIDE SEQUENCE [LARGE SCALE GENOMIC DNA]</scope>
    <source>
        <strain evidence="2">JCM 9381</strain>
    </source>
</reference>
<evidence type="ECO:0000313" key="1">
    <source>
        <dbReference type="EMBL" id="GAA3259997.1"/>
    </source>
</evidence>
<comment type="caution">
    <text evidence="1">The sequence shown here is derived from an EMBL/GenBank/DDBJ whole genome shotgun (WGS) entry which is preliminary data.</text>
</comment>
<proteinExistence type="predicted"/>
<name>A0ABP6QVL3_9ACTN</name>
<evidence type="ECO:0000313" key="2">
    <source>
        <dbReference type="Proteomes" id="UP001500728"/>
    </source>
</evidence>
<sequence>MFSDASARVAAASSEALAAVRNVQLCAPAYVIAAAEDAVEAARTSDSDACNKAQARFLESARHDLDYNPKRWNLLARRKEKKFQKMQAQKQTLAVLRSGQQSAN</sequence>
<gene>
    <name evidence="1" type="ORF">GCM10010469_26020</name>
</gene>
<protein>
    <submittedName>
        <fullName evidence="1">Uncharacterized protein</fullName>
    </submittedName>
</protein>
<organism evidence="1 2">
    <name type="scientific">Streptomyces labedae</name>
    <dbReference type="NCBI Taxonomy" id="285569"/>
    <lineage>
        <taxon>Bacteria</taxon>
        <taxon>Bacillati</taxon>
        <taxon>Actinomycetota</taxon>
        <taxon>Actinomycetes</taxon>
        <taxon>Kitasatosporales</taxon>
        <taxon>Streptomycetaceae</taxon>
        <taxon>Streptomyces</taxon>
    </lineage>
</organism>
<keyword evidence="2" id="KW-1185">Reference proteome</keyword>